<dbReference type="InParanoid" id="A0A7N2LRI4"/>
<evidence type="ECO:0000256" key="6">
    <source>
        <dbReference type="ARBA" id="ARBA00023136"/>
    </source>
</evidence>
<dbReference type="EnsemblPlants" id="QL05p072207:mrna">
    <property type="protein sequence ID" value="QL05p072207:mrna"/>
    <property type="gene ID" value="QL05p072207"/>
</dbReference>
<dbReference type="Gene3D" id="1.10.510.10">
    <property type="entry name" value="Transferase(Phosphotransferase) domain 1"/>
    <property type="match status" value="1"/>
</dbReference>
<feature type="binding site" evidence="8">
    <location>
        <position position="60"/>
    </location>
    <ligand>
        <name>ATP</name>
        <dbReference type="ChEBI" id="CHEBI:30616"/>
    </ligand>
</feature>
<dbReference type="GO" id="GO:0019199">
    <property type="term" value="F:transmembrane receptor protein kinase activity"/>
    <property type="evidence" value="ECO:0007669"/>
    <property type="project" value="InterPro"/>
</dbReference>
<keyword evidence="5" id="KW-1133">Transmembrane helix</keyword>
<keyword evidence="7" id="KW-1015">Disulfide bond</keyword>
<dbReference type="PANTHER" id="PTHR46204:SF2">
    <property type="entry name" value="CHITIN ELICITOR RECEPTOR KINASE 1"/>
    <property type="match status" value="1"/>
</dbReference>
<name>A0A7N2LRI4_QUELO</name>
<sequence>MEHFHRYGLTGITMDKSLEFSYEELAIATDDFSLNNKIGQGGFGSVYHAELRGEKAAIKKMDMQASKLFLSELKVLINVHHLNLLFAIMLFNMTLCSGEMLASDFAASFNYLKVTLSFYVKLHAGRDPLPWSTRVNIALDSARGLEYIHEYTVPVADFGLTKLTEYGTASLNSSLAGTFGYVSPEYTQYGKISPKTDVYAFGVVLFELISGMEAVGLVASFKNVLRRPDPGEYLHKLVDPRLGDDYPFDSVCKLVEHANACTQEDPRLRPSMRSIVVALMSLSSSTED</sequence>
<dbReference type="GO" id="GO:0045087">
    <property type="term" value="P:innate immune response"/>
    <property type="evidence" value="ECO:0007669"/>
    <property type="project" value="InterPro"/>
</dbReference>
<keyword evidence="11" id="KW-1185">Reference proteome</keyword>
<keyword evidence="2" id="KW-1003">Cell membrane</keyword>
<dbReference type="InterPro" id="IPR001245">
    <property type="entry name" value="Ser-Thr/Tyr_kinase_cat_dom"/>
</dbReference>
<dbReference type="GO" id="GO:0005886">
    <property type="term" value="C:plasma membrane"/>
    <property type="evidence" value="ECO:0007669"/>
    <property type="project" value="UniProtKB-SubCell"/>
</dbReference>
<dbReference type="Proteomes" id="UP000594261">
    <property type="component" value="Chromosome 5"/>
</dbReference>
<keyword evidence="3" id="KW-0812">Transmembrane</keyword>
<evidence type="ECO:0000256" key="7">
    <source>
        <dbReference type="ARBA" id="ARBA00023157"/>
    </source>
</evidence>
<evidence type="ECO:0000256" key="2">
    <source>
        <dbReference type="ARBA" id="ARBA00022475"/>
    </source>
</evidence>
<proteinExistence type="predicted"/>
<keyword evidence="4" id="KW-0732">Signal</keyword>
<dbReference type="PROSITE" id="PS00107">
    <property type="entry name" value="PROTEIN_KINASE_ATP"/>
    <property type="match status" value="1"/>
</dbReference>
<dbReference type="EMBL" id="LRBV02000005">
    <property type="status" value="NOT_ANNOTATED_CDS"/>
    <property type="molecule type" value="Genomic_DNA"/>
</dbReference>
<keyword evidence="8" id="KW-0067">ATP-binding</keyword>
<dbReference type="InterPro" id="IPR017441">
    <property type="entry name" value="Protein_kinase_ATP_BS"/>
</dbReference>
<dbReference type="Pfam" id="PF07714">
    <property type="entry name" value="PK_Tyr_Ser-Thr"/>
    <property type="match status" value="1"/>
</dbReference>
<evidence type="ECO:0000256" key="4">
    <source>
        <dbReference type="ARBA" id="ARBA00022729"/>
    </source>
</evidence>
<accession>A0A7N2LRI4</accession>
<dbReference type="SUPFAM" id="SSF56112">
    <property type="entry name" value="Protein kinase-like (PK-like)"/>
    <property type="match status" value="1"/>
</dbReference>
<protein>
    <recommendedName>
        <fullName evidence="9">Protein kinase domain-containing protein</fullName>
    </recommendedName>
</protein>
<dbReference type="InterPro" id="IPR011009">
    <property type="entry name" value="Kinase-like_dom_sf"/>
</dbReference>
<evidence type="ECO:0000313" key="11">
    <source>
        <dbReference type="Proteomes" id="UP000594261"/>
    </source>
</evidence>
<evidence type="ECO:0000256" key="3">
    <source>
        <dbReference type="ARBA" id="ARBA00022692"/>
    </source>
</evidence>
<dbReference type="Gene3D" id="3.30.200.20">
    <property type="entry name" value="Phosphorylase Kinase, domain 1"/>
    <property type="match status" value="1"/>
</dbReference>
<reference evidence="10" key="2">
    <citation type="submission" date="2021-01" db="UniProtKB">
        <authorList>
            <consortium name="EnsemblPlants"/>
        </authorList>
    </citation>
    <scope>IDENTIFICATION</scope>
</reference>
<evidence type="ECO:0000256" key="8">
    <source>
        <dbReference type="PROSITE-ProRule" id="PRU10141"/>
    </source>
</evidence>
<evidence type="ECO:0000256" key="1">
    <source>
        <dbReference type="ARBA" id="ARBA00004162"/>
    </source>
</evidence>
<reference evidence="10 11" key="1">
    <citation type="journal article" date="2016" name="G3 (Bethesda)">
        <title>First Draft Assembly and Annotation of the Genome of a California Endemic Oak Quercus lobata Nee (Fagaceae).</title>
        <authorList>
            <person name="Sork V.L."/>
            <person name="Fitz-Gibbon S.T."/>
            <person name="Puiu D."/>
            <person name="Crepeau M."/>
            <person name="Gugger P.F."/>
            <person name="Sherman R."/>
            <person name="Stevens K."/>
            <person name="Langley C.H."/>
            <person name="Pellegrini M."/>
            <person name="Salzberg S.L."/>
        </authorList>
    </citation>
    <scope>NUCLEOTIDE SEQUENCE [LARGE SCALE GENOMIC DNA]</scope>
    <source>
        <strain evidence="10 11">cv. SW786</strain>
    </source>
</reference>
<keyword evidence="8" id="KW-0547">Nucleotide-binding</keyword>
<organism evidence="10 11">
    <name type="scientific">Quercus lobata</name>
    <name type="common">Valley oak</name>
    <dbReference type="NCBI Taxonomy" id="97700"/>
    <lineage>
        <taxon>Eukaryota</taxon>
        <taxon>Viridiplantae</taxon>
        <taxon>Streptophyta</taxon>
        <taxon>Embryophyta</taxon>
        <taxon>Tracheophyta</taxon>
        <taxon>Spermatophyta</taxon>
        <taxon>Magnoliopsida</taxon>
        <taxon>eudicotyledons</taxon>
        <taxon>Gunneridae</taxon>
        <taxon>Pentapetalae</taxon>
        <taxon>rosids</taxon>
        <taxon>fabids</taxon>
        <taxon>Fagales</taxon>
        <taxon>Fagaceae</taxon>
        <taxon>Quercus</taxon>
    </lineage>
</organism>
<dbReference type="PANTHER" id="PTHR46204">
    <property type="entry name" value="CHITIN ELICITOR RECEPTOR KINASE 1-RELATED"/>
    <property type="match status" value="1"/>
</dbReference>
<evidence type="ECO:0000256" key="5">
    <source>
        <dbReference type="ARBA" id="ARBA00022989"/>
    </source>
</evidence>
<evidence type="ECO:0000313" key="10">
    <source>
        <dbReference type="EnsemblPlants" id="QL05p072207:mrna"/>
    </source>
</evidence>
<dbReference type="InterPro" id="IPR000719">
    <property type="entry name" value="Prot_kinase_dom"/>
</dbReference>
<dbReference type="PROSITE" id="PS50011">
    <property type="entry name" value="PROTEIN_KINASE_DOM"/>
    <property type="match status" value="1"/>
</dbReference>
<dbReference type="Gramene" id="QL05p072207:mrna">
    <property type="protein sequence ID" value="QL05p072207:mrna"/>
    <property type="gene ID" value="QL05p072207"/>
</dbReference>
<comment type="subcellular location">
    <subcellularLocation>
        <location evidence="1">Cell membrane</location>
        <topology evidence="1">Single-pass membrane protein</topology>
    </subcellularLocation>
</comment>
<dbReference type="AlphaFoldDB" id="A0A7N2LRI4"/>
<dbReference type="InterPro" id="IPR044812">
    <property type="entry name" value="CERK1/LYK3-like"/>
</dbReference>
<evidence type="ECO:0000259" key="9">
    <source>
        <dbReference type="PROSITE" id="PS50011"/>
    </source>
</evidence>
<feature type="domain" description="Protein kinase" evidence="9">
    <location>
        <begin position="32"/>
        <end position="282"/>
    </location>
</feature>
<keyword evidence="6" id="KW-0472">Membrane</keyword>
<dbReference type="GO" id="GO:0005524">
    <property type="term" value="F:ATP binding"/>
    <property type="evidence" value="ECO:0007669"/>
    <property type="project" value="UniProtKB-UniRule"/>
</dbReference>